<dbReference type="Gene3D" id="1.10.10.60">
    <property type="entry name" value="Homeodomain-like"/>
    <property type="match status" value="1"/>
</dbReference>
<dbReference type="EMBL" id="CP051677">
    <property type="protein sequence ID" value="QJD80384.1"/>
    <property type="molecule type" value="Genomic_DNA"/>
</dbReference>
<keyword evidence="7" id="KW-1185">Reference proteome</keyword>
<dbReference type="PROSITE" id="PS00041">
    <property type="entry name" value="HTH_ARAC_FAMILY_1"/>
    <property type="match status" value="1"/>
</dbReference>
<accession>A0A7L5DPG8</accession>
<dbReference type="Proteomes" id="UP000501128">
    <property type="component" value="Chromosome"/>
</dbReference>
<name>A0A7L5DPG8_9BACT</name>
<dbReference type="PANTHER" id="PTHR43280:SF29">
    <property type="entry name" value="ARAC-FAMILY TRANSCRIPTIONAL REGULATOR"/>
    <property type="match status" value="1"/>
</dbReference>
<feature type="transmembrane region" description="Helical" evidence="4">
    <location>
        <begin position="6"/>
        <end position="25"/>
    </location>
</feature>
<feature type="transmembrane region" description="Helical" evidence="4">
    <location>
        <begin position="138"/>
        <end position="158"/>
    </location>
</feature>
<dbReference type="Pfam" id="PF12833">
    <property type="entry name" value="HTH_18"/>
    <property type="match status" value="1"/>
</dbReference>
<feature type="transmembrane region" description="Helical" evidence="4">
    <location>
        <begin position="32"/>
        <end position="53"/>
    </location>
</feature>
<gene>
    <name evidence="6" type="ORF">HH216_19605</name>
</gene>
<proteinExistence type="predicted"/>
<keyword evidence="1" id="KW-0805">Transcription regulation</keyword>
<keyword evidence="4" id="KW-0472">Membrane</keyword>
<feature type="transmembrane region" description="Helical" evidence="4">
    <location>
        <begin position="208"/>
        <end position="225"/>
    </location>
</feature>
<dbReference type="InterPro" id="IPR009057">
    <property type="entry name" value="Homeodomain-like_sf"/>
</dbReference>
<dbReference type="RefSeq" id="WP_169552343.1">
    <property type="nucleotide sequence ID" value="NZ_CP051677.1"/>
</dbReference>
<dbReference type="PANTHER" id="PTHR43280">
    <property type="entry name" value="ARAC-FAMILY TRANSCRIPTIONAL REGULATOR"/>
    <property type="match status" value="1"/>
</dbReference>
<evidence type="ECO:0000313" key="7">
    <source>
        <dbReference type="Proteomes" id="UP000501128"/>
    </source>
</evidence>
<dbReference type="KEGG" id="srho:HH216_19605"/>
<reference evidence="6 7" key="1">
    <citation type="submission" date="2020-04" db="EMBL/GenBank/DDBJ databases">
        <title>Genome sequencing of novel species.</title>
        <authorList>
            <person name="Heo J."/>
            <person name="Kim S.-J."/>
            <person name="Kim J.-S."/>
            <person name="Hong S.-B."/>
            <person name="Kwon S.-W."/>
        </authorList>
    </citation>
    <scope>NUCLEOTIDE SEQUENCE [LARGE SCALE GENOMIC DNA]</scope>
    <source>
        <strain evidence="6 7">CJU-R4</strain>
    </source>
</reference>
<feature type="transmembrane region" description="Helical" evidence="4">
    <location>
        <begin position="65"/>
        <end position="86"/>
    </location>
</feature>
<protein>
    <submittedName>
        <fullName evidence="6">Helix-turn-helix transcriptional regulator</fullName>
    </submittedName>
</protein>
<dbReference type="SUPFAM" id="SSF46689">
    <property type="entry name" value="Homeodomain-like"/>
    <property type="match status" value="1"/>
</dbReference>
<sequence>MIALLMYALAAGAAFLLAFLCLVGFDAKNQLAVRWFGLFLVSVGFALIGSYVWNGGYAAANPYLIVISELPRFAMAPALYLSIWQFTRPLPMKRTQVWPHFIPALLFFLFSLPHLVSGSAPPVTPLLPDGLFRGLGQVLRYSLKLQFIVYWVLSFRLLHRHQRHVLLFAAHTEPIRLTWLYGLLGTIAGMGILWIVQSIHPDEQLTRWLSYPYLIGVFGISYCLVNQEEIFAFSATEKESVDRLLTQADDAQEPARPARLQEAEIAALTKRLDQLLIADRVFTDPDLDLPRLATQMSLSINDLSYLINEGYGVNFFGLVNGLRVDEAKRLLLSPRHRHLSILGVAYEVGFSSKTTFYTAFKKYTGQTPSAFVKANPPEKGIRTGTVER</sequence>
<keyword evidence="4" id="KW-0812">Transmembrane</keyword>
<feature type="transmembrane region" description="Helical" evidence="4">
    <location>
        <begin position="98"/>
        <end position="118"/>
    </location>
</feature>
<feature type="transmembrane region" description="Helical" evidence="4">
    <location>
        <begin position="179"/>
        <end position="196"/>
    </location>
</feature>
<dbReference type="SMART" id="SM00342">
    <property type="entry name" value="HTH_ARAC"/>
    <property type="match status" value="1"/>
</dbReference>
<keyword evidence="3" id="KW-0804">Transcription</keyword>
<dbReference type="GO" id="GO:0043565">
    <property type="term" value="F:sequence-specific DNA binding"/>
    <property type="evidence" value="ECO:0007669"/>
    <property type="project" value="InterPro"/>
</dbReference>
<dbReference type="InterPro" id="IPR018060">
    <property type="entry name" value="HTH_AraC"/>
</dbReference>
<keyword evidence="2" id="KW-0238">DNA-binding</keyword>
<dbReference type="AlphaFoldDB" id="A0A7L5DPG8"/>
<evidence type="ECO:0000256" key="3">
    <source>
        <dbReference type="ARBA" id="ARBA00023163"/>
    </source>
</evidence>
<evidence type="ECO:0000259" key="5">
    <source>
        <dbReference type="PROSITE" id="PS01124"/>
    </source>
</evidence>
<evidence type="ECO:0000256" key="4">
    <source>
        <dbReference type="SAM" id="Phobius"/>
    </source>
</evidence>
<feature type="domain" description="HTH araC/xylS-type" evidence="5">
    <location>
        <begin position="270"/>
        <end position="374"/>
    </location>
</feature>
<organism evidence="6 7">
    <name type="scientific">Spirosoma rhododendri</name>
    <dbReference type="NCBI Taxonomy" id="2728024"/>
    <lineage>
        <taxon>Bacteria</taxon>
        <taxon>Pseudomonadati</taxon>
        <taxon>Bacteroidota</taxon>
        <taxon>Cytophagia</taxon>
        <taxon>Cytophagales</taxon>
        <taxon>Cytophagaceae</taxon>
        <taxon>Spirosoma</taxon>
    </lineage>
</organism>
<dbReference type="InterPro" id="IPR018062">
    <property type="entry name" value="HTH_AraC-typ_CS"/>
</dbReference>
<evidence type="ECO:0000313" key="6">
    <source>
        <dbReference type="EMBL" id="QJD80384.1"/>
    </source>
</evidence>
<dbReference type="GO" id="GO:0003700">
    <property type="term" value="F:DNA-binding transcription factor activity"/>
    <property type="evidence" value="ECO:0007669"/>
    <property type="project" value="InterPro"/>
</dbReference>
<dbReference type="PROSITE" id="PS01124">
    <property type="entry name" value="HTH_ARAC_FAMILY_2"/>
    <property type="match status" value="1"/>
</dbReference>
<evidence type="ECO:0000256" key="2">
    <source>
        <dbReference type="ARBA" id="ARBA00023125"/>
    </source>
</evidence>
<keyword evidence="4" id="KW-1133">Transmembrane helix</keyword>
<evidence type="ECO:0000256" key="1">
    <source>
        <dbReference type="ARBA" id="ARBA00023015"/>
    </source>
</evidence>